<dbReference type="GO" id="GO:0005053">
    <property type="term" value="F:peroxisome matrix targeting signal-2 binding"/>
    <property type="evidence" value="ECO:0007669"/>
    <property type="project" value="InterPro"/>
</dbReference>
<accession>A0A3S8V338</accession>
<organism evidence="10">
    <name type="scientific">Nephromyces sp. MMRI</name>
    <dbReference type="NCBI Taxonomy" id="2496275"/>
    <lineage>
        <taxon>Eukaryota</taxon>
        <taxon>Sar</taxon>
        <taxon>Alveolata</taxon>
        <taxon>Apicomplexa</taxon>
        <taxon>Aconoidasida</taxon>
        <taxon>Nephromycida</taxon>
        <taxon>Nephromyces</taxon>
    </lineage>
</organism>
<reference evidence="10" key="1">
    <citation type="journal article" date="2018" name="Genome Biol. Evol.">
        <title>Nephromyces encodes a urate metabolism pathway and predicted peroxisomes, demonstrating these are not ancient losses of apicomplexans.</title>
        <authorList>
            <person name="Paight C."/>
            <person name="Slamovits C.H."/>
            <person name="Saffo M.B."/>
            <person name="Lane C.E."/>
        </authorList>
    </citation>
    <scope>NUCLEOTIDE SEQUENCE</scope>
    <source>
        <strain evidence="10">Neph56</strain>
    </source>
</reference>
<keyword evidence="4" id="KW-0963">Cytoplasm</keyword>
<dbReference type="InterPro" id="IPR015943">
    <property type="entry name" value="WD40/YVTN_repeat-like_dom_sf"/>
</dbReference>
<sequence length="364" mass="40710">MKSIQLKMAAQCCQFSPYDANRIAVSTADCFGFVGPGQLEVYALDSSKYNEPFTELGCFNADNAILSLCWSECDRNLLACGTGEGMLHLLQIPSNYNPLSKQATNIEICNCRAHLQEISSLDWNIHQNHEFLSTSWDSSIAFWSCYPSIKRLHHISNGHNGRVYQAAFSPHISTVLCSVGSDGLLQIYDLRTAQLAAKVDNYTNQTTGKQVLPKPNSCVKTIIAHMRECLCVDWNKYNSNYIITGSAGGEIRVWDLRSVPNNKQPLIGFQGHKLSITKVKCNPFNQNCFATASYDMRVNIWDMCMTQTSPSPLAPFACTGQYGHHSEFITGLDWSSRDEHLIASCSWDRSVNIWKDCSKGQFNV</sequence>
<dbReference type="PROSITE" id="PS50294">
    <property type="entry name" value="WD_REPEATS_REGION"/>
    <property type="match status" value="1"/>
</dbReference>
<dbReference type="InterPro" id="IPR001680">
    <property type="entry name" value="WD40_rpt"/>
</dbReference>
<dbReference type="PANTHER" id="PTHR46027:SF1">
    <property type="entry name" value="PEROXISOMAL TARGETING SIGNAL 2 RECEPTOR"/>
    <property type="match status" value="1"/>
</dbReference>
<keyword evidence="9" id="KW-0853">WD repeat</keyword>
<proteinExistence type="evidence at transcript level"/>
<dbReference type="PROSITE" id="PS50082">
    <property type="entry name" value="WD_REPEATS_2"/>
    <property type="match status" value="4"/>
</dbReference>
<dbReference type="GO" id="GO:0005782">
    <property type="term" value="C:peroxisomal matrix"/>
    <property type="evidence" value="ECO:0007669"/>
    <property type="project" value="UniProtKB-SubCell"/>
</dbReference>
<evidence type="ECO:0000256" key="3">
    <source>
        <dbReference type="ARBA" id="ARBA00022448"/>
    </source>
</evidence>
<dbReference type="AlphaFoldDB" id="A0A3S8V338"/>
<evidence type="ECO:0000256" key="7">
    <source>
        <dbReference type="ARBA" id="ARBA00024017"/>
    </source>
</evidence>
<evidence type="ECO:0000256" key="4">
    <source>
        <dbReference type="ARBA" id="ARBA00022490"/>
    </source>
</evidence>
<dbReference type="SUPFAM" id="SSF50978">
    <property type="entry name" value="WD40 repeat-like"/>
    <property type="match status" value="1"/>
</dbReference>
<dbReference type="EMBL" id="MK265825">
    <property type="protein sequence ID" value="AZL94465.1"/>
    <property type="molecule type" value="mRNA"/>
</dbReference>
<evidence type="ECO:0000256" key="8">
    <source>
        <dbReference type="ARBA" id="ARBA00032565"/>
    </source>
</evidence>
<dbReference type="PANTHER" id="PTHR46027">
    <property type="entry name" value="PEROXISOMAL TARGETING SIGNAL 2 RECEPTOR"/>
    <property type="match status" value="1"/>
</dbReference>
<dbReference type="GO" id="GO:0016558">
    <property type="term" value="P:protein import into peroxisome matrix"/>
    <property type="evidence" value="ECO:0007669"/>
    <property type="project" value="InterPro"/>
</dbReference>
<keyword evidence="3" id="KW-0813">Transport</keyword>
<comment type="subcellular location">
    <subcellularLocation>
        <location evidence="2">Cytoplasm</location>
        <location evidence="2">Cytosol</location>
    </subcellularLocation>
    <subcellularLocation>
        <location evidence="1">Peroxisome matrix</location>
    </subcellularLocation>
</comment>
<dbReference type="Pfam" id="PF00400">
    <property type="entry name" value="WD40"/>
    <property type="match status" value="5"/>
</dbReference>
<dbReference type="SMART" id="SM00320">
    <property type="entry name" value="WD40"/>
    <property type="match status" value="6"/>
</dbReference>
<feature type="repeat" description="WD" evidence="9">
    <location>
        <begin position="222"/>
        <end position="258"/>
    </location>
</feature>
<comment type="similarity">
    <text evidence="7">Belongs to the WD repeat peroxin-7 family.</text>
</comment>
<evidence type="ECO:0000256" key="1">
    <source>
        <dbReference type="ARBA" id="ARBA00004253"/>
    </source>
</evidence>
<evidence type="ECO:0000256" key="6">
    <source>
        <dbReference type="ARBA" id="ARBA00023140"/>
    </source>
</evidence>
<name>A0A3S8V338_9APIC</name>
<evidence type="ECO:0000256" key="2">
    <source>
        <dbReference type="ARBA" id="ARBA00004514"/>
    </source>
</evidence>
<feature type="repeat" description="WD" evidence="9">
    <location>
        <begin position="269"/>
        <end position="303"/>
    </location>
</feature>
<dbReference type="GO" id="GO:0005829">
    <property type="term" value="C:cytosol"/>
    <property type="evidence" value="ECO:0007669"/>
    <property type="project" value="UniProtKB-SubCell"/>
</dbReference>
<protein>
    <recommendedName>
        <fullName evidence="8">Peroxin-7</fullName>
    </recommendedName>
</protein>
<feature type="repeat" description="WD" evidence="9">
    <location>
        <begin position="322"/>
        <end position="355"/>
    </location>
</feature>
<keyword evidence="6" id="KW-0576">Peroxisome</keyword>
<evidence type="ECO:0000256" key="9">
    <source>
        <dbReference type="PROSITE-ProRule" id="PRU00221"/>
    </source>
</evidence>
<dbReference type="InterPro" id="IPR036322">
    <property type="entry name" value="WD40_repeat_dom_sf"/>
</dbReference>
<evidence type="ECO:0000313" key="10">
    <source>
        <dbReference type="EMBL" id="AZL94465.1"/>
    </source>
</evidence>
<dbReference type="InterPro" id="IPR044536">
    <property type="entry name" value="PEX7"/>
</dbReference>
<dbReference type="Gene3D" id="2.130.10.10">
    <property type="entry name" value="YVTN repeat-like/Quinoprotein amine dehydrogenase"/>
    <property type="match status" value="1"/>
</dbReference>
<evidence type="ECO:0000256" key="5">
    <source>
        <dbReference type="ARBA" id="ARBA00022927"/>
    </source>
</evidence>
<keyword evidence="5" id="KW-0653">Protein transport</keyword>
<feature type="repeat" description="WD" evidence="9">
    <location>
        <begin position="156"/>
        <end position="198"/>
    </location>
</feature>